<proteinExistence type="inferred from homology"/>
<gene>
    <name evidence="16" type="ORF">MNBD_GAMMA11-942</name>
</gene>
<comment type="cofactor">
    <cofactor evidence="1">
        <name>FAD</name>
        <dbReference type="ChEBI" id="CHEBI:57692"/>
    </cofactor>
</comment>
<dbReference type="Pfam" id="PF02771">
    <property type="entry name" value="Acyl-CoA_dh_N"/>
    <property type="match status" value="1"/>
</dbReference>
<dbReference type="EC" id="1.3.8.7" evidence="4"/>
<comment type="catalytic activity">
    <reaction evidence="11">
        <text>a long-chain 2,3-saturated fatty acyl-CoA + oxidized [electron-transfer flavoprotein] + H(+) = a long-chain (2E)-enoyl-CoA + reduced [electron-transfer flavoprotein]</text>
        <dbReference type="Rhea" id="RHEA:17721"/>
        <dbReference type="Rhea" id="RHEA-COMP:10685"/>
        <dbReference type="Rhea" id="RHEA-COMP:10686"/>
        <dbReference type="ChEBI" id="CHEBI:15378"/>
        <dbReference type="ChEBI" id="CHEBI:57692"/>
        <dbReference type="ChEBI" id="CHEBI:58307"/>
        <dbReference type="ChEBI" id="CHEBI:83721"/>
        <dbReference type="ChEBI" id="CHEBI:83727"/>
        <dbReference type="EC" id="1.3.8.8"/>
    </reaction>
</comment>
<keyword evidence="12" id="KW-1133">Transmembrane helix</keyword>
<dbReference type="PANTHER" id="PTHR48083:SF33">
    <property type="entry name" value="ACYL-COENZYME A DEHYDROGENASE"/>
    <property type="match status" value="1"/>
</dbReference>
<dbReference type="EMBL" id="UOFG01000163">
    <property type="protein sequence ID" value="VAW62085.1"/>
    <property type="molecule type" value="Genomic_DNA"/>
</dbReference>
<dbReference type="InterPro" id="IPR037069">
    <property type="entry name" value="AcylCoA_DH/ox_N_sf"/>
</dbReference>
<comment type="catalytic activity">
    <reaction evidence="10">
        <text>a medium-chain 2,3-saturated fatty acyl-CoA + oxidized [electron-transfer flavoprotein] + H(+) = a medium-chain (2E)-enoyl-CoA + reduced [electron-transfer flavoprotein]</text>
        <dbReference type="Rhea" id="RHEA:14477"/>
        <dbReference type="Rhea" id="RHEA-COMP:10685"/>
        <dbReference type="Rhea" id="RHEA-COMP:10686"/>
        <dbReference type="ChEBI" id="CHEBI:15378"/>
        <dbReference type="ChEBI" id="CHEBI:57692"/>
        <dbReference type="ChEBI" id="CHEBI:58307"/>
        <dbReference type="ChEBI" id="CHEBI:83723"/>
        <dbReference type="ChEBI" id="CHEBI:83726"/>
        <dbReference type="EC" id="1.3.8.7"/>
    </reaction>
</comment>
<evidence type="ECO:0000259" key="13">
    <source>
        <dbReference type="Pfam" id="PF00441"/>
    </source>
</evidence>
<dbReference type="NCBIfam" id="NF009586">
    <property type="entry name" value="PRK13026.1"/>
    <property type="match status" value="1"/>
</dbReference>
<evidence type="ECO:0000256" key="6">
    <source>
        <dbReference type="ARBA" id="ARBA00020144"/>
    </source>
</evidence>
<dbReference type="InterPro" id="IPR050741">
    <property type="entry name" value="Acyl-CoA_dehydrogenase"/>
</dbReference>
<feature type="domain" description="Acyl-CoA dehydrogenase/oxidase C-terminal" evidence="13">
    <location>
        <begin position="364"/>
        <end position="511"/>
    </location>
</feature>
<dbReference type="GO" id="GO:0004466">
    <property type="term" value="F:long-chain fatty acyl-CoA dehydrogenase activity"/>
    <property type="evidence" value="ECO:0007669"/>
    <property type="project" value="UniProtKB-EC"/>
</dbReference>
<evidence type="ECO:0000256" key="12">
    <source>
        <dbReference type="SAM" id="Phobius"/>
    </source>
</evidence>
<feature type="transmembrane region" description="Helical" evidence="12">
    <location>
        <begin position="26"/>
        <end position="59"/>
    </location>
</feature>
<sequence length="809" mass="89726">MLTWILIFIITIGISAYFRLPQVIWSGILGFVLLLFSFSGVASLAVLAIIWALFFIVIVPLNLPHIRQKYISEPMLEFMRNAMPSISETEQEALDAGKTWWEVDLFSGKPDYSKIRDLPVPRLSDEEQAFIDGPVEELCAMLDDWKINHVDQDLPKTVWEFLKKHQFFAMIIPKTYGGLEFSALGHSSVVLKIAGRSITAAVTVMVPNSLGPGELLLRYGTEKQKDYYLPRLSSGEEIPCFGLTGPENGSDAGAMSDSGIVCHGEFDGEKNVLGIRLNWEKRYITLGPVATVLGLAFKLYDPEHLIGEKTNIGITLALIKTDIEGIDIGNRHFTSNNMFMNGPNRGKDVFIPMDWVIGEQDYVGKGWTMLMNCLSEGRAVSLPALSTGAGQYMSRYTGAYSRVRKQFKIPIGYFEGVEEALAAIAGNTYIMNAARELTLSGLDSGESPSVISGIVKYQMTERMRTVVNHAMDIHGGHGICLGPKNFIGRAYQGIPVSITVEGANILTRTMIVFGQGVIRAHPFLLREVEAVNHPDHDTSITLFDEAFFGHIGFVISNFFRSLWLGLSGARFVSAPGKGKVRQYYQQLTRMSSAFALLSDVCVLILGGELKRKEKLSGRLADALSNMYLLTAVLKHYEDQGSKQDDLPLLQWACEDSLYNVQEALKSVMRNFPLPFIGNLLNMVIFPLTKPYGGANDRLGHKIARLLLSPSATRDRLTRDIYITDDPNDAVGRLEHALKKVIDAEDAERKLRDAIRIGLITTQDYDSAVNEAIQQSIIDQSEADKILAAHEATLNAISVDEFSPEGWKPL</sequence>
<evidence type="ECO:0000256" key="2">
    <source>
        <dbReference type="ARBA" id="ARBA00005005"/>
    </source>
</evidence>
<keyword evidence="7" id="KW-0285">Flavoprotein</keyword>
<keyword evidence="12" id="KW-0472">Membrane</keyword>
<evidence type="ECO:0000256" key="3">
    <source>
        <dbReference type="ARBA" id="ARBA00009347"/>
    </source>
</evidence>
<keyword evidence="8" id="KW-0274">FAD</keyword>
<dbReference type="InterPro" id="IPR009100">
    <property type="entry name" value="AcylCoA_DH/oxidase_NM_dom_sf"/>
</dbReference>
<dbReference type="SUPFAM" id="SSF56645">
    <property type="entry name" value="Acyl-CoA dehydrogenase NM domain-like"/>
    <property type="match status" value="1"/>
</dbReference>
<comment type="pathway">
    <text evidence="2">Lipid metabolism; fatty acid beta-oxidation.</text>
</comment>
<dbReference type="SUPFAM" id="SSF47203">
    <property type="entry name" value="Acyl-CoA dehydrogenase C-terminal domain-like"/>
    <property type="match status" value="1"/>
</dbReference>
<dbReference type="Pfam" id="PF09317">
    <property type="entry name" value="ACDH_C"/>
    <property type="match status" value="1"/>
</dbReference>
<protein>
    <recommendedName>
        <fullName evidence="6">Acyl-coenzyme A dehydrogenase</fullName>
        <ecNumber evidence="4">1.3.8.7</ecNumber>
        <ecNumber evidence="5">1.3.8.8</ecNumber>
    </recommendedName>
</protein>
<dbReference type="InterPro" id="IPR013786">
    <property type="entry name" value="AcylCoA_DH/ox_N"/>
</dbReference>
<dbReference type="InterPro" id="IPR046373">
    <property type="entry name" value="Acyl-CoA_Oxase/DH_mid-dom_sf"/>
</dbReference>
<organism evidence="16">
    <name type="scientific">hydrothermal vent metagenome</name>
    <dbReference type="NCBI Taxonomy" id="652676"/>
    <lineage>
        <taxon>unclassified sequences</taxon>
        <taxon>metagenomes</taxon>
        <taxon>ecological metagenomes</taxon>
    </lineage>
</organism>
<dbReference type="Gene3D" id="1.20.140.10">
    <property type="entry name" value="Butyryl-CoA Dehydrogenase, subunit A, domain 3"/>
    <property type="match status" value="1"/>
</dbReference>
<name>A0A3B0X1B1_9ZZZZ</name>
<accession>A0A3B0X1B1</accession>
<dbReference type="GO" id="GO:0033539">
    <property type="term" value="P:fatty acid beta-oxidation using acyl-CoA dehydrogenase"/>
    <property type="evidence" value="ECO:0007669"/>
    <property type="project" value="InterPro"/>
</dbReference>
<evidence type="ECO:0000313" key="16">
    <source>
        <dbReference type="EMBL" id="VAW62085.1"/>
    </source>
</evidence>
<dbReference type="EC" id="1.3.8.8" evidence="5"/>
<evidence type="ECO:0000256" key="9">
    <source>
        <dbReference type="ARBA" id="ARBA00023002"/>
    </source>
</evidence>
<keyword evidence="12" id="KW-0812">Transmembrane</keyword>
<dbReference type="UniPathway" id="UPA00659"/>
<dbReference type="Pfam" id="PF00441">
    <property type="entry name" value="Acyl-CoA_dh_1"/>
    <property type="match status" value="1"/>
</dbReference>
<evidence type="ECO:0000259" key="14">
    <source>
        <dbReference type="Pfam" id="PF02771"/>
    </source>
</evidence>
<evidence type="ECO:0000259" key="15">
    <source>
        <dbReference type="Pfam" id="PF09317"/>
    </source>
</evidence>
<dbReference type="GO" id="GO:0050660">
    <property type="term" value="F:flavin adenine dinucleotide binding"/>
    <property type="evidence" value="ECO:0007669"/>
    <property type="project" value="InterPro"/>
</dbReference>
<dbReference type="GO" id="GO:0070991">
    <property type="term" value="F:medium-chain fatty acyl-CoA dehydrogenase activity"/>
    <property type="evidence" value="ECO:0007669"/>
    <property type="project" value="UniProtKB-EC"/>
</dbReference>
<feature type="domain" description="Acyl-CoA dehydrogenase C-terminal bacterial-type" evidence="15">
    <location>
        <begin position="518"/>
        <end position="801"/>
    </location>
</feature>
<dbReference type="FunFam" id="1.10.540.10:FF:000004">
    <property type="entry name" value="Acyl-CoA dehydrogenase"/>
    <property type="match status" value="1"/>
</dbReference>
<dbReference type="FunFam" id="1.20.140.10:FF:000009">
    <property type="entry name" value="Acyl-CoA dehydrogenase"/>
    <property type="match status" value="1"/>
</dbReference>
<evidence type="ECO:0000256" key="1">
    <source>
        <dbReference type="ARBA" id="ARBA00001974"/>
    </source>
</evidence>
<dbReference type="AlphaFoldDB" id="A0A3B0X1B1"/>
<evidence type="ECO:0000256" key="4">
    <source>
        <dbReference type="ARBA" id="ARBA00012033"/>
    </source>
</evidence>
<dbReference type="Gene3D" id="1.10.540.10">
    <property type="entry name" value="Acyl-CoA dehydrogenase/oxidase, N-terminal domain"/>
    <property type="match status" value="1"/>
</dbReference>
<evidence type="ECO:0000256" key="8">
    <source>
        <dbReference type="ARBA" id="ARBA00022827"/>
    </source>
</evidence>
<evidence type="ECO:0000256" key="10">
    <source>
        <dbReference type="ARBA" id="ARBA00047882"/>
    </source>
</evidence>
<keyword evidence="9" id="KW-0560">Oxidoreductase</keyword>
<dbReference type="Gene3D" id="2.40.110.10">
    <property type="entry name" value="Butyryl-CoA Dehydrogenase, subunit A, domain 2"/>
    <property type="match status" value="1"/>
</dbReference>
<dbReference type="PANTHER" id="PTHR48083">
    <property type="entry name" value="MEDIUM-CHAIN SPECIFIC ACYL-COA DEHYDROGENASE, MITOCHONDRIAL-RELATED"/>
    <property type="match status" value="1"/>
</dbReference>
<dbReference type="GO" id="GO:0005737">
    <property type="term" value="C:cytoplasm"/>
    <property type="evidence" value="ECO:0007669"/>
    <property type="project" value="TreeGrafter"/>
</dbReference>
<evidence type="ECO:0000256" key="11">
    <source>
        <dbReference type="ARBA" id="ARBA00049247"/>
    </source>
</evidence>
<dbReference type="InterPro" id="IPR036250">
    <property type="entry name" value="AcylCo_DH-like_C"/>
</dbReference>
<dbReference type="NCBIfam" id="NF007000">
    <property type="entry name" value="PRK09463.1"/>
    <property type="match status" value="1"/>
</dbReference>
<comment type="similarity">
    <text evidence="3">Belongs to the acyl-CoA dehydrogenase family.</text>
</comment>
<reference evidence="16" key="1">
    <citation type="submission" date="2018-06" db="EMBL/GenBank/DDBJ databases">
        <authorList>
            <person name="Zhirakovskaya E."/>
        </authorList>
    </citation>
    <scope>NUCLEOTIDE SEQUENCE</scope>
</reference>
<evidence type="ECO:0000256" key="7">
    <source>
        <dbReference type="ARBA" id="ARBA00022630"/>
    </source>
</evidence>
<feature type="domain" description="Acyl-CoA dehydrogenase/oxidase N-terminal" evidence="14">
    <location>
        <begin position="143"/>
        <end position="236"/>
    </location>
</feature>
<evidence type="ECO:0000256" key="5">
    <source>
        <dbReference type="ARBA" id="ARBA00012040"/>
    </source>
</evidence>
<dbReference type="InterPro" id="IPR009075">
    <property type="entry name" value="AcylCo_DH/oxidase_C"/>
</dbReference>
<dbReference type="InterPro" id="IPR015396">
    <property type="entry name" value="FadE_C"/>
</dbReference>